<evidence type="ECO:0000313" key="2">
    <source>
        <dbReference type="EMBL" id="SFA80443.1"/>
    </source>
</evidence>
<proteinExistence type="predicted"/>
<dbReference type="EMBL" id="FOJY01000002">
    <property type="protein sequence ID" value="SFA80443.1"/>
    <property type="molecule type" value="Genomic_DNA"/>
</dbReference>
<dbReference type="InterPro" id="IPR024301">
    <property type="entry name" value="Amidase_6"/>
</dbReference>
<feature type="domain" description="Putative amidase" evidence="1">
    <location>
        <begin position="262"/>
        <end position="421"/>
    </location>
</feature>
<dbReference type="Pfam" id="PF12671">
    <property type="entry name" value="Amidase_6"/>
    <property type="match status" value="1"/>
</dbReference>
<evidence type="ECO:0000313" key="3">
    <source>
        <dbReference type="Proteomes" id="UP000198838"/>
    </source>
</evidence>
<dbReference type="OrthoDB" id="9812429at2"/>
<reference evidence="2 3" key="1">
    <citation type="submission" date="2016-10" db="EMBL/GenBank/DDBJ databases">
        <authorList>
            <person name="de Groot N.N."/>
        </authorList>
    </citation>
    <scope>NUCLEOTIDE SEQUENCE [LARGE SCALE GENOMIC DNA]</scope>
    <source>
        <strain evidence="2 3">DSM 5522</strain>
    </source>
</reference>
<evidence type="ECO:0000259" key="1">
    <source>
        <dbReference type="Pfam" id="PF12671"/>
    </source>
</evidence>
<keyword evidence="3" id="KW-1185">Reference proteome</keyword>
<protein>
    <submittedName>
        <fullName evidence="2">Putative amidase domain-containing protein</fullName>
    </submittedName>
</protein>
<dbReference type="Proteomes" id="UP000198838">
    <property type="component" value="Unassembled WGS sequence"/>
</dbReference>
<accession>A0A1I0VX26</accession>
<organism evidence="2 3">
    <name type="scientific">Acetitomaculum ruminis DSM 5522</name>
    <dbReference type="NCBI Taxonomy" id="1120918"/>
    <lineage>
        <taxon>Bacteria</taxon>
        <taxon>Bacillati</taxon>
        <taxon>Bacillota</taxon>
        <taxon>Clostridia</taxon>
        <taxon>Lachnospirales</taxon>
        <taxon>Lachnospiraceae</taxon>
        <taxon>Acetitomaculum</taxon>
    </lineage>
</organism>
<sequence length="436" mass="50094">MIKLNFKNSKRIFVMILGFILTFMFYLPVAAASGQTNNVIDTKEKSNSFGYLRDIHSFKNYNRLTDFLNSYMDFICSSKGNLSIDDKEAEKYYEKDKSVEYIYLDYTIKRRLAQIDDLSYKITNHSVDIKSVEEKNDLYYVSLEDYTKMKYGCVKNQESEELVYHYIILKSQKESFKIVVDNDYDELREELGITDNSTVEQVSKKVDDALKKEKKEITREEQSIKRNYLNSDNNNISDDEDIEIIGGGEVPCVGAASFSYHKYNRNAAYQYAFKYYRNPNPAYVNFEQMGGNCTNFTSQCLKAGGIVQDNVGNYTWYYNNANNRAGAWSSAELFRQYFRNNVGSHDIKGLRAGGCRLSTTRLGDLVQRVKNGKATHTMFICGCVNNIGTNGDWIQKTDVLIAQNSTGVSGRLWNVPLKTKYSGKQVKYIHIVGSFY</sequence>
<dbReference type="PANTHER" id="PTHR40032:SF1">
    <property type="entry name" value="EXPORTED PROTEIN"/>
    <property type="match status" value="1"/>
</dbReference>
<dbReference type="STRING" id="1120918.SAMN05216249_102227"/>
<dbReference type="PANTHER" id="PTHR40032">
    <property type="entry name" value="EXPORTED PROTEIN-RELATED"/>
    <property type="match status" value="1"/>
</dbReference>
<gene>
    <name evidence="2" type="ORF">SAMN05216249_102227</name>
</gene>
<dbReference type="RefSeq" id="WP_092870349.1">
    <property type="nucleotide sequence ID" value="NZ_FOJY01000002.1"/>
</dbReference>
<name>A0A1I0VX26_9FIRM</name>
<dbReference type="AlphaFoldDB" id="A0A1I0VX26"/>